<feature type="compositionally biased region" description="Basic and acidic residues" evidence="3">
    <location>
        <begin position="1605"/>
        <end position="1618"/>
    </location>
</feature>
<evidence type="ECO:0000313" key="7">
    <source>
        <dbReference type="Proteomes" id="UP000604046"/>
    </source>
</evidence>
<evidence type="ECO:0000256" key="3">
    <source>
        <dbReference type="SAM" id="MobiDB-lite"/>
    </source>
</evidence>
<name>A0A812MD48_9DINO</name>
<gene>
    <name evidence="6" type="ORF">SNAT2548_LOCUS13967</name>
</gene>
<dbReference type="SMART" id="SM00355">
    <property type="entry name" value="ZnF_C2H2"/>
    <property type="match status" value="3"/>
</dbReference>
<reference evidence="6" key="1">
    <citation type="submission" date="2021-02" db="EMBL/GenBank/DDBJ databases">
        <authorList>
            <person name="Dougan E. K."/>
            <person name="Rhodes N."/>
            <person name="Thang M."/>
            <person name="Chan C."/>
        </authorList>
    </citation>
    <scope>NUCLEOTIDE SEQUENCE</scope>
</reference>
<keyword evidence="1" id="KW-0862">Zinc</keyword>
<keyword evidence="7" id="KW-1185">Reference proteome</keyword>
<dbReference type="OrthoDB" id="416454at2759"/>
<evidence type="ECO:0000259" key="5">
    <source>
        <dbReference type="PROSITE" id="PS50878"/>
    </source>
</evidence>
<feature type="compositionally biased region" description="Polar residues" evidence="3">
    <location>
        <begin position="1619"/>
        <end position="1630"/>
    </location>
</feature>
<feature type="zinc finger region" description="C3H1-type" evidence="1">
    <location>
        <begin position="352"/>
        <end position="379"/>
    </location>
</feature>
<dbReference type="InterPro" id="IPR013087">
    <property type="entry name" value="Znf_C2H2_type"/>
</dbReference>
<dbReference type="InterPro" id="IPR000571">
    <property type="entry name" value="Znf_CCCH"/>
</dbReference>
<dbReference type="PROSITE" id="PS00028">
    <property type="entry name" value="ZINC_FINGER_C2H2_1"/>
    <property type="match status" value="2"/>
</dbReference>
<evidence type="ECO:0000256" key="1">
    <source>
        <dbReference type="PROSITE-ProRule" id="PRU00723"/>
    </source>
</evidence>
<keyword evidence="1" id="KW-0863">Zinc-finger</keyword>
<dbReference type="Proteomes" id="UP000604046">
    <property type="component" value="Unassembled WGS sequence"/>
</dbReference>
<dbReference type="EMBL" id="CAJNDS010001557">
    <property type="protein sequence ID" value="CAE7264911.1"/>
    <property type="molecule type" value="Genomic_DNA"/>
</dbReference>
<dbReference type="GO" id="GO:0008270">
    <property type="term" value="F:zinc ion binding"/>
    <property type="evidence" value="ECO:0007669"/>
    <property type="project" value="UniProtKB-KW"/>
</dbReference>
<dbReference type="PANTHER" id="PTHR19446">
    <property type="entry name" value="REVERSE TRANSCRIPTASES"/>
    <property type="match status" value="1"/>
</dbReference>
<keyword evidence="2" id="KW-0175">Coiled coil</keyword>
<sequence>MADSELESALAKEGLAAEVIKVATEGGWTASAFKHVVETQAEVEGAIPEIFPGQILSRLQIAQIKAAWAGMQTSSSSSALPAPVNADPTLETWVESFAPKIASTKLSDMKRQFLANYPSEVLNPSTLPSLRLISLAAHQEARSEYKWIAWKHRMTEEKASELLIARPHKQPKLEMLGLSSLLLDDPPTIEVTDANMGISGIQRILAVHDVALAMVGSAHLARLKAYSCKFVQLVSQRFDPTSGLRAPTILEAQQADCRIWQSIHSLVSEKAWSLNDALHEFTEIRGELSTLLQPRPKALFIPRGPDLKGKGKQVGQWKGLGKGQGRGKEKGGKPKGAPGRHITFVKEIQVGSEKKGLCVQWQIGRCTRGGSCPFVHACAYPKQAGANRVAGYDIQPAARPAEPVNVLPKSVSLLETNAGPVSSPAVQCPQGNIPSQPVLGDVTCNMPGRSRNEVTPGQERYFSGSGGIGILELWGAPRESFGPFISYGETWNALCVSRNILTSPHKDTANLPGSSNLTVGIGSYSDGGLWVEDQAGTVPQFIPKLGVTLPGKIVTTHHAPFKFPVHLWHCTQPWLGDRWVLTAFTLPGPPFAIRTPTQLGGLENLSPSAQVLCPGKNRAFKALDVGPWVIHDGAGVATDANTWKDVSLSIHMQNWRSASVDLSVTQALLQEELDQGFCFKFDGDIEAAKAKWPGTLAIGKLSVVRAPNRSESQIDFILTRAISADWEAKNVKVTAPPIGNWRRHVGHMALHTTIRLMNHHMLPKRSTNPQLDRHKLDHEIRNREEGAHTLQLALTTALNALTDPTPANINSTLLDTCQNHYPLERKPNPPSNPIVQHLWQKRREAEYVTVRPPREPERENLENNPWWYFLSRLFRGWKATVALRKQVKIAEKQCKEKKREDILQLLQKAEQAADNGDQRTVYQVVRRLAPWQPRQRVMIKDPNGRLLTLQQEHEALVSYSEDLFAPDTEQPAREEQGLNLVFTVEEIESQLKSIKIGKAVPPGVAPASAWRLAAPQVARLLKMAFDQHSHQPGITLPLQWTDAWIVWLPKPGKDPCEPSSLRPIGLMSPDAKALAGLLKIRLYELIRPQLRRVPQFAYQPGRDLYDALARVQVWIDNFKRCYGRGNSSKFAQRDREENPDNTKLCVGGAILSLDLKQAFDRVNRQALAQSLKDLGAGESMTAEIISLLDTSRYHIISDQEQSTVGTTRGIRQGCKIAPMLWVAISTLLLERLGDALSGPHRQATTFADDTLVQWLIENSTDIAQLSSFINKLLGVMQDMGLLVNLTKTVLLLKVCGPGARRALKDYVVYKDGKKWWRARHPDGSEALIPIACYTTYLGTHLSLQTEAHKVVGYRIAEANKRTGKIKKATRSRKVFGLAHRVRIWQACAASSATFGLIAFAPSAKAVALLRGWFYRQLRAVADSPAHISRETNKQLRQRLGVQDPIDATVQRIRHKLDKLRVAEASIINQPQTLQYWESMLQQYLIFHTDNIDAEPDSRLIPVPAQQSQPVACPVCGVYFPSNKTMRQHRGRVHKVYVSSHRHDDDMYQQQDHSAGGMPQCIHCGLKTGSWDALRNHILNNVCGWQMPPGPTREAEQQDIATPPRGHSDREPCILDDTHPSSTIARQQPVQPAQKEPTIPLLRRPEVAKQLLQSDSKLQIVRDHARSLIQHCGFCGQWIAKGGSVKEHIKRMHSHIWHASIGNLDTECAMYKSHLTRDSVCDLCEVMVYQPDRHTRSCTVIFQTALATAWHKVGAPDTAPVARDVRTCITDEFLARQLNPDVHRQGKMEAGDSEVIDMLTRHCGLCLQRLTNQQDWRRRCANQHKEAWKRAEGFAELVHGLRRTARGGAGRAKAQAKREPIPAPNQQLAKQVQVLTKYVSQHAMALQLLEADRSWVLWMDSGAMGIIPQLVKTTATWKESREQNKCTCSLRQALLGSLLLELQARLAKMEGDKAAQAPLIQRKMLVAEPMAWSYTRWNPDKKLQEPREGNPLSHQDAKEAVQLLMREAVKPNVIQRFHALGGVKEDRPGATTFVLTVSLDADARPNINKALHALTETAATALIGARIRPERSHKPLPEDLQRAIDATRRQ</sequence>
<evidence type="ECO:0000256" key="2">
    <source>
        <dbReference type="SAM" id="Coils"/>
    </source>
</evidence>
<keyword evidence="1" id="KW-0479">Metal-binding</keyword>
<feature type="domain" description="Reverse transcriptase" evidence="5">
    <location>
        <begin position="1029"/>
        <end position="1341"/>
    </location>
</feature>
<dbReference type="InterPro" id="IPR000477">
    <property type="entry name" value="RT_dom"/>
</dbReference>
<feature type="domain" description="C3H1-type" evidence="4">
    <location>
        <begin position="352"/>
        <end position="379"/>
    </location>
</feature>
<feature type="region of interest" description="Disordered" evidence="3">
    <location>
        <begin position="1588"/>
        <end position="1640"/>
    </location>
</feature>
<protein>
    <recommendedName>
        <fullName evidence="8">LINE-1 reverse transcriptase-like</fullName>
    </recommendedName>
</protein>
<feature type="region of interest" description="Disordered" evidence="3">
    <location>
        <begin position="2067"/>
        <end position="2089"/>
    </location>
</feature>
<feature type="coiled-coil region" evidence="2">
    <location>
        <begin position="880"/>
        <end position="915"/>
    </location>
</feature>
<dbReference type="PROSITE" id="PS50878">
    <property type="entry name" value="RT_POL"/>
    <property type="match status" value="1"/>
</dbReference>
<dbReference type="PROSITE" id="PS50103">
    <property type="entry name" value="ZF_C3H1"/>
    <property type="match status" value="1"/>
</dbReference>
<organism evidence="6 7">
    <name type="scientific">Symbiodinium natans</name>
    <dbReference type="NCBI Taxonomy" id="878477"/>
    <lineage>
        <taxon>Eukaryota</taxon>
        <taxon>Sar</taxon>
        <taxon>Alveolata</taxon>
        <taxon>Dinophyceae</taxon>
        <taxon>Suessiales</taxon>
        <taxon>Symbiodiniaceae</taxon>
        <taxon>Symbiodinium</taxon>
    </lineage>
</organism>
<evidence type="ECO:0000259" key="4">
    <source>
        <dbReference type="PROSITE" id="PS50103"/>
    </source>
</evidence>
<evidence type="ECO:0000313" key="6">
    <source>
        <dbReference type="EMBL" id="CAE7264911.1"/>
    </source>
</evidence>
<accession>A0A812MD48</accession>
<feature type="region of interest" description="Disordered" evidence="3">
    <location>
        <begin position="302"/>
        <end position="339"/>
    </location>
</feature>
<dbReference type="Pfam" id="PF00078">
    <property type="entry name" value="RVT_1"/>
    <property type="match status" value="1"/>
</dbReference>
<proteinExistence type="predicted"/>
<evidence type="ECO:0008006" key="8">
    <source>
        <dbReference type="Google" id="ProtNLM"/>
    </source>
</evidence>
<comment type="caution">
    <text evidence="6">The sequence shown here is derived from an EMBL/GenBank/DDBJ whole genome shotgun (WGS) entry which is preliminary data.</text>
</comment>